<feature type="region of interest" description="Disordered" evidence="1">
    <location>
        <begin position="1"/>
        <end position="26"/>
    </location>
</feature>
<dbReference type="Proteomes" id="UP000076154">
    <property type="component" value="Unassembled WGS sequence"/>
</dbReference>
<evidence type="ECO:0000313" key="3">
    <source>
        <dbReference type="Proteomes" id="UP000076154"/>
    </source>
</evidence>
<evidence type="ECO:0000313" key="2">
    <source>
        <dbReference type="EMBL" id="RDB30910.1"/>
    </source>
</evidence>
<dbReference type="InParanoid" id="A0A369KBT2"/>
<evidence type="ECO:0000256" key="1">
    <source>
        <dbReference type="SAM" id="MobiDB-lite"/>
    </source>
</evidence>
<comment type="caution">
    <text evidence="2">The sequence shown here is derived from an EMBL/GenBank/DDBJ whole genome shotgun (WGS) entry which is preliminary data.</text>
</comment>
<accession>A0A369KBT2</accession>
<name>A0A369KBT2_HYPMA</name>
<dbReference type="AlphaFoldDB" id="A0A369KBT2"/>
<gene>
    <name evidence="2" type="ORF">Hypma_004918</name>
</gene>
<proteinExistence type="predicted"/>
<organism evidence="2 3">
    <name type="scientific">Hypsizygus marmoreus</name>
    <name type="common">White beech mushroom</name>
    <name type="synonym">Agaricus marmoreus</name>
    <dbReference type="NCBI Taxonomy" id="39966"/>
    <lineage>
        <taxon>Eukaryota</taxon>
        <taxon>Fungi</taxon>
        <taxon>Dikarya</taxon>
        <taxon>Basidiomycota</taxon>
        <taxon>Agaricomycotina</taxon>
        <taxon>Agaricomycetes</taxon>
        <taxon>Agaricomycetidae</taxon>
        <taxon>Agaricales</taxon>
        <taxon>Tricholomatineae</taxon>
        <taxon>Lyophyllaceae</taxon>
        <taxon>Hypsizygus</taxon>
    </lineage>
</organism>
<keyword evidence="3" id="KW-1185">Reference proteome</keyword>
<sequence length="259" mass="29333">MERTPKRTSSGKTNPHPIPNPPPANVGSLILARQRPDFCTVLTSLLFSSHASHIHVRIPQPQVFSPFSLSFFSSPTSWFGTDPAPKDVEELELEPQRRVCIHIIPEPPSLPPTHPLLKHPHPRLHPVHSELDYPVLPVPDFTCARAEEPRIVRVLTIPVDGEWDMCRYEWVCGWEFLIVAVAAAASVAEELVGVVVVVWRASMEDCKYDYEERMVEEEKDEQRAPNTPYSPHKCMSLGRVIVRSTKPVWRMEGRGEEDG</sequence>
<dbReference type="EMBL" id="LUEZ02000003">
    <property type="protein sequence ID" value="RDB30910.1"/>
    <property type="molecule type" value="Genomic_DNA"/>
</dbReference>
<protein>
    <submittedName>
        <fullName evidence="2">Uncharacterized protein</fullName>
    </submittedName>
</protein>
<reference evidence="2" key="1">
    <citation type="submission" date="2018-04" db="EMBL/GenBank/DDBJ databases">
        <title>Whole genome sequencing of Hypsizygus marmoreus.</title>
        <authorList>
            <person name="Choi I.-G."/>
            <person name="Min B."/>
            <person name="Kim J.-G."/>
            <person name="Kim S."/>
            <person name="Oh Y.-L."/>
            <person name="Kong W.-S."/>
            <person name="Park H."/>
            <person name="Jeong J."/>
            <person name="Song E.-S."/>
        </authorList>
    </citation>
    <scope>NUCLEOTIDE SEQUENCE [LARGE SCALE GENOMIC DNA]</scope>
    <source>
        <strain evidence="2">51987-8</strain>
    </source>
</reference>